<evidence type="ECO:0000256" key="8">
    <source>
        <dbReference type="ARBA" id="ARBA00022884"/>
    </source>
</evidence>
<dbReference type="SMART" id="SM00955">
    <property type="entry name" value="RNB"/>
    <property type="match status" value="1"/>
</dbReference>
<reference evidence="12 13" key="1">
    <citation type="submission" date="2015-06" db="EMBL/GenBank/DDBJ databases">
        <title>Lineage-specific patterns of genome deterioration in obligate symbionts.</title>
        <authorList>
            <person name="Bennett G.M."/>
            <person name="McCutcheon J.P."/>
            <person name="McDonald B.R."/>
            <person name="Moran N.A."/>
        </authorList>
    </citation>
    <scope>NUCLEOTIDE SEQUENCE [LARGE SCALE GENOMIC DNA]</scope>
    <source>
        <strain evidence="12 13">B-GSS</strain>
    </source>
</reference>
<evidence type="ECO:0000256" key="3">
    <source>
        <dbReference type="ARBA" id="ARBA00009925"/>
    </source>
</evidence>
<dbReference type="Pfam" id="PF00773">
    <property type="entry name" value="RNB"/>
    <property type="match status" value="1"/>
</dbReference>
<evidence type="ECO:0000256" key="2">
    <source>
        <dbReference type="ARBA" id="ARBA00004496"/>
    </source>
</evidence>
<dbReference type="InterPro" id="IPR003029">
    <property type="entry name" value="S1_domain"/>
</dbReference>
<dbReference type="Gene3D" id="2.40.50.140">
    <property type="entry name" value="Nucleic acid-binding proteins"/>
    <property type="match status" value="2"/>
</dbReference>
<dbReference type="GO" id="GO:0003723">
    <property type="term" value="F:RNA binding"/>
    <property type="evidence" value="ECO:0007669"/>
    <property type="project" value="UniProtKB-KW"/>
</dbReference>
<dbReference type="InterPro" id="IPR050180">
    <property type="entry name" value="RNR_Ribonuclease"/>
</dbReference>
<evidence type="ECO:0000256" key="5">
    <source>
        <dbReference type="ARBA" id="ARBA00022722"/>
    </source>
</evidence>
<dbReference type="InterPro" id="IPR001900">
    <property type="entry name" value="RNase_II/R"/>
</dbReference>
<gene>
    <name evidence="9 12" type="primary">rnb</name>
    <name evidence="12" type="ORF">AB162_244</name>
</gene>
<dbReference type="InterPro" id="IPR011129">
    <property type="entry name" value="CSD"/>
</dbReference>
<keyword evidence="6 9" id="KW-0378">Hydrolase</keyword>
<proteinExistence type="inferred from homology"/>
<dbReference type="AlphaFoldDB" id="A0A0K2BKI9"/>
<dbReference type="NCBIfam" id="NF003455">
    <property type="entry name" value="PRK05054.1"/>
    <property type="match status" value="1"/>
</dbReference>
<sequence>MLICNTYYVSKSPITYPNKKKLKYNTQRTEGVVKKSTDKGFCFLEVDSNKSYLIPIHFMNKVMHGDKISAILHTTKDRQIAEPETLIEPFLSRFVGQVQIQNEKITILPYNTIIKELISARIKCHLSNALCNGDWVIAEICCHPLDGHRYFYANITELITANNDHYAPWWITLARYNLDRKAPDMPPDLIQQDDGIVRQDLTALSFITIDSASTEDMDDALYITYGQNKILVITIAIADPTAWIIAGSPLDNIARHRAFTNYLPGLNIPMLPRILSDSLCSLRANEKRPALVCQVSMHNDGTIAAEEEIKFFTAWVESKAKLTYNNVSDWLANIGTWQPENNAIAEQIKLLYRVYQARSAWRTENALVFKDKPDYRFILDEKGKVNKIVAEPRRIAKRMIEEVMILANSCAARVLRDSLGFGIYNTHNGFDETMINQVITILRKNNITADATTLLTLQGFCALRRKLNTMPTSYLDSRIRRFQTCATLQTKPGPHFCLGLDVYATWTSPIRKYSDMLNHRLLKALISAKKVESPKQDIALMISARRRKNRLAERDLEDWLYASFLKNKEGKNICYSAEIIDICRSGMRIKLIDNGAIAFIPAIFIHRIRDEIIFNQDTGIIQVKGKERYRQGDILNVYIVEVRMDNRSIIANLV</sequence>
<dbReference type="NCBIfam" id="TIGR00358">
    <property type="entry name" value="3_prime_RNase"/>
    <property type="match status" value="1"/>
</dbReference>
<comment type="subcellular location">
    <subcellularLocation>
        <location evidence="2 9">Cytoplasm</location>
    </subcellularLocation>
</comment>
<dbReference type="InterPro" id="IPR011804">
    <property type="entry name" value="RNase_II"/>
</dbReference>
<dbReference type="Gene3D" id="2.40.50.640">
    <property type="match status" value="1"/>
</dbReference>
<name>A0A0K2BKI9_9GAMM</name>
<evidence type="ECO:0000256" key="1">
    <source>
        <dbReference type="ARBA" id="ARBA00001849"/>
    </source>
</evidence>
<evidence type="ECO:0000256" key="4">
    <source>
        <dbReference type="ARBA" id="ARBA00022490"/>
    </source>
</evidence>
<keyword evidence="5 9" id="KW-0540">Nuclease</keyword>
<evidence type="ECO:0000313" key="13">
    <source>
        <dbReference type="Proteomes" id="UP000056466"/>
    </source>
</evidence>
<evidence type="ECO:0000256" key="6">
    <source>
        <dbReference type="ARBA" id="ARBA00022801"/>
    </source>
</evidence>
<evidence type="ECO:0000313" key="12">
    <source>
        <dbReference type="EMBL" id="AKZ65845.1"/>
    </source>
</evidence>
<keyword evidence="13" id="KW-1185">Reference proteome</keyword>
<dbReference type="SMART" id="SM00357">
    <property type="entry name" value="CSP"/>
    <property type="match status" value="1"/>
</dbReference>
<dbReference type="GO" id="GO:0005829">
    <property type="term" value="C:cytosol"/>
    <property type="evidence" value="ECO:0007669"/>
    <property type="project" value="UniProtKB-ARBA"/>
</dbReference>
<dbReference type="SUPFAM" id="SSF50249">
    <property type="entry name" value="Nucleic acid-binding proteins"/>
    <property type="match status" value="4"/>
</dbReference>
<dbReference type="GO" id="GO:0006402">
    <property type="term" value="P:mRNA catabolic process"/>
    <property type="evidence" value="ECO:0007669"/>
    <property type="project" value="UniProtKB-UniRule"/>
</dbReference>
<feature type="domain" description="RNB" evidence="11">
    <location>
        <begin position="198"/>
        <end position="528"/>
    </location>
</feature>
<dbReference type="EMBL" id="CP011787">
    <property type="protein sequence ID" value="AKZ65845.1"/>
    <property type="molecule type" value="Genomic_DNA"/>
</dbReference>
<organism evidence="12 13">
    <name type="scientific">Candidatus Palibaumannia cicadellinicola</name>
    <dbReference type="NCBI Taxonomy" id="186490"/>
    <lineage>
        <taxon>Bacteria</taxon>
        <taxon>Pseudomonadati</taxon>
        <taxon>Pseudomonadota</taxon>
        <taxon>Gammaproteobacteria</taxon>
        <taxon>Candidatus Palibaumannia</taxon>
    </lineage>
</organism>
<dbReference type="Pfam" id="PF08206">
    <property type="entry name" value="OB_RNB"/>
    <property type="match status" value="1"/>
</dbReference>
<dbReference type="GO" id="GO:0008859">
    <property type="term" value="F:exoribonuclease II activity"/>
    <property type="evidence" value="ECO:0007669"/>
    <property type="project" value="UniProtKB-UniRule"/>
</dbReference>
<dbReference type="PATRIC" id="fig|186490.8.peg.231"/>
<dbReference type="InterPro" id="IPR004476">
    <property type="entry name" value="RNase_II/RNase_R"/>
</dbReference>
<evidence type="ECO:0000259" key="10">
    <source>
        <dbReference type="SMART" id="SM00357"/>
    </source>
</evidence>
<dbReference type="Proteomes" id="UP000056466">
    <property type="component" value="Chromosome"/>
</dbReference>
<dbReference type="EC" id="3.1.13.1" evidence="9"/>
<dbReference type="PANTHER" id="PTHR23355">
    <property type="entry name" value="RIBONUCLEASE"/>
    <property type="match status" value="1"/>
</dbReference>
<dbReference type="Pfam" id="PF00575">
    <property type="entry name" value="S1"/>
    <property type="match status" value="1"/>
</dbReference>
<dbReference type="InterPro" id="IPR012340">
    <property type="entry name" value="NA-bd_OB-fold"/>
</dbReference>
<dbReference type="KEGG" id="bcig:AB162_244"/>
<evidence type="ECO:0000256" key="9">
    <source>
        <dbReference type="HAMAP-Rule" id="MF_01036"/>
    </source>
</evidence>
<dbReference type="NCBIfam" id="TIGR02062">
    <property type="entry name" value="RNase_B"/>
    <property type="match status" value="1"/>
</dbReference>
<comment type="function">
    <text evidence="9">Involved in mRNA degradation. Hydrolyzes single-stranded polyribonucleotides processively in the 3' to 5' direction.</text>
</comment>
<protein>
    <recommendedName>
        <fullName evidence="9">Exoribonuclease 2</fullName>
        <ecNumber evidence="9">3.1.13.1</ecNumber>
    </recommendedName>
    <alternativeName>
        <fullName evidence="9">Exoribonuclease II</fullName>
        <shortName evidence="9">RNase II</shortName>
        <shortName evidence="9">Ribonuclease II</shortName>
    </alternativeName>
</protein>
<comment type="similarity">
    <text evidence="3 9">Belongs to the RNR ribonuclease family. RNase II subfamily.</text>
</comment>
<dbReference type="PANTHER" id="PTHR23355:SF37">
    <property type="entry name" value="EXORIBONUCLEASE 2"/>
    <property type="match status" value="1"/>
</dbReference>
<feature type="domain" description="Cold-shock" evidence="10">
    <location>
        <begin position="30"/>
        <end position="87"/>
    </location>
</feature>
<dbReference type="HAMAP" id="MF_01036">
    <property type="entry name" value="RNase_II"/>
    <property type="match status" value="1"/>
</dbReference>
<dbReference type="InterPro" id="IPR013223">
    <property type="entry name" value="RNase_B_OB_dom"/>
</dbReference>
<evidence type="ECO:0000259" key="11">
    <source>
        <dbReference type="SMART" id="SM00955"/>
    </source>
</evidence>
<keyword evidence="8 9" id="KW-0694">RNA-binding</keyword>
<accession>A0A0K2BKI9</accession>
<keyword evidence="4 9" id="KW-0963">Cytoplasm</keyword>
<keyword evidence="7 9" id="KW-0269">Exonuclease</keyword>
<evidence type="ECO:0000256" key="7">
    <source>
        <dbReference type="ARBA" id="ARBA00022839"/>
    </source>
</evidence>
<comment type="catalytic activity">
    <reaction evidence="1 9">
        <text>Exonucleolytic cleavage in the 3'- to 5'-direction to yield nucleoside 5'-phosphates.</text>
        <dbReference type="EC" id="3.1.13.1"/>
    </reaction>
</comment>